<dbReference type="InterPro" id="IPR016032">
    <property type="entry name" value="Sig_transdc_resp-reg_C-effctor"/>
</dbReference>
<dbReference type="RefSeq" id="WP_153080299.1">
    <property type="nucleotide sequence ID" value="NZ_JAPDUO010000005.1"/>
</dbReference>
<feature type="domain" description="HTH luxR-type" evidence="4">
    <location>
        <begin position="122"/>
        <end position="179"/>
    </location>
</feature>
<dbReference type="Gene3D" id="1.10.10.10">
    <property type="entry name" value="Winged helix-like DNA-binding domain superfamily/Winged helix DNA-binding domain"/>
    <property type="match status" value="1"/>
</dbReference>
<dbReference type="PANTHER" id="PTHR44688">
    <property type="entry name" value="DNA-BINDING TRANSCRIPTIONAL ACTIVATOR DEVR_DOSR"/>
    <property type="match status" value="1"/>
</dbReference>
<keyword evidence="2" id="KW-0238">DNA-binding</keyword>
<organism evidence="5 7">
    <name type="scientific">Segatella copri</name>
    <dbReference type="NCBI Taxonomy" id="165179"/>
    <lineage>
        <taxon>Bacteria</taxon>
        <taxon>Pseudomonadati</taxon>
        <taxon>Bacteroidota</taxon>
        <taxon>Bacteroidia</taxon>
        <taxon>Bacteroidales</taxon>
        <taxon>Prevotellaceae</taxon>
        <taxon>Segatella</taxon>
    </lineage>
</organism>
<dbReference type="EMBL" id="VZCY01000115">
    <property type="protein sequence ID" value="MQN11006.1"/>
    <property type="molecule type" value="Genomic_DNA"/>
</dbReference>
<comment type="caution">
    <text evidence="5">The sequence shown here is derived from an EMBL/GenBank/DDBJ whole genome shotgun (WGS) entry which is preliminary data.</text>
</comment>
<evidence type="ECO:0000256" key="1">
    <source>
        <dbReference type="ARBA" id="ARBA00023015"/>
    </source>
</evidence>
<dbReference type="PRINTS" id="PR00038">
    <property type="entry name" value="HTHLUXR"/>
</dbReference>
<dbReference type="SUPFAM" id="SSF46894">
    <property type="entry name" value="C-terminal effector domain of the bipartite response regulators"/>
    <property type="match status" value="1"/>
</dbReference>
<protein>
    <submittedName>
        <fullName evidence="5">Helix-turn-helix transcriptional regulator</fullName>
    </submittedName>
</protein>
<dbReference type="InterPro" id="IPR000792">
    <property type="entry name" value="Tscrpt_reg_LuxR_C"/>
</dbReference>
<dbReference type="EMBL" id="VZBZ01000014">
    <property type="protein sequence ID" value="MQN76755.1"/>
    <property type="molecule type" value="Genomic_DNA"/>
</dbReference>
<keyword evidence="1" id="KW-0805">Transcription regulation</keyword>
<dbReference type="Proteomes" id="UP000406735">
    <property type="component" value="Unassembled WGS sequence"/>
</dbReference>
<dbReference type="InterPro" id="IPR036388">
    <property type="entry name" value="WH-like_DNA-bd_sf"/>
</dbReference>
<dbReference type="Proteomes" id="UP000423156">
    <property type="component" value="Unassembled WGS sequence"/>
</dbReference>
<evidence type="ECO:0000313" key="7">
    <source>
        <dbReference type="Proteomes" id="UP000406735"/>
    </source>
</evidence>
<dbReference type="AlphaFoldDB" id="A0A6A7UPC4"/>
<dbReference type="PANTHER" id="PTHR44688:SF16">
    <property type="entry name" value="DNA-BINDING TRANSCRIPTIONAL ACTIVATOR DEVR_DOSR"/>
    <property type="match status" value="1"/>
</dbReference>
<dbReference type="GO" id="GO:0003677">
    <property type="term" value="F:DNA binding"/>
    <property type="evidence" value="ECO:0007669"/>
    <property type="project" value="UniProtKB-KW"/>
</dbReference>
<evidence type="ECO:0000259" key="4">
    <source>
        <dbReference type="SMART" id="SM00421"/>
    </source>
</evidence>
<evidence type="ECO:0000313" key="8">
    <source>
        <dbReference type="Proteomes" id="UP000423156"/>
    </source>
</evidence>
<sequence length="187" mass="21988">MEGLEFYMFEDELWCKTSDGKNFMVDETHTELVKYILEKVRACYPEAYKALEKIYSKSAPNESYYQYLMMRRFCKCNFCRLDTTAFDVVNVDKDGRFNFEKVECPMRGECPYDSIVCMPRFNANLSTAELRVMKLLYEGRSEQEAAAELFNSPNTIHQHVKSVYVKLGIHKLSEFITYANKNNLFNN</sequence>
<evidence type="ECO:0000256" key="2">
    <source>
        <dbReference type="ARBA" id="ARBA00023125"/>
    </source>
</evidence>
<gene>
    <name evidence="6" type="ORF">F7D71_02495</name>
    <name evidence="5" type="ORF">F7D97_14015</name>
</gene>
<proteinExistence type="predicted"/>
<evidence type="ECO:0000256" key="3">
    <source>
        <dbReference type="ARBA" id="ARBA00023163"/>
    </source>
</evidence>
<evidence type="ECO:0000313" key="5">
    <source>
        <dbReference type="EMBL" id="MQN11006.1"/>
    </source>
</evidence>
<accession>A0A6A7UPC4</accession>
<dbReference type="GO" id="GO:0006355">
    <property type="term" value="P:regulation of DNA-templated transcription"/>
    <property type="evidence" value="ECO:0007669"/>
    <property type="project" value="InterPro"/>
</dbReference>
<reference evidence="7 8" key="1">
    <citation type="submission" date="2019-09" db="EMBL/GenBank/DDBJ databases">
        <title>Distinct polysaccharide growth profiles of human intestinal Prevotella copri isolates.</title>
        <authorList>
            <person name="Fehlner-Peach H."/>
            <person name="Magnabosco C."/>
            <person name="Raghavan V."/>
            <person name="Scher J.U."/>
            <person name="Tett A."/>
            <person name="Cox L.M."/>
            <person name="Gottsegen C."/>
            <person name="Watters A."/>
            <person name="Wiltshire- Gordon J.D."/>
            <person name="Segata N."/>
            <person name="Bonneau R."/>
            <person name="Littman D.R."/>
        </authorList>
    </citation>
    <scope>NUCLEOTIDE SEQUENCE [LARGE SCALE GENOMIC DNA]</scope>
    <source>
        <strain evidence="6 8">BU41712</strain>
        <strain evidence="5">IK21513</strain>
        <strain evidence="7">iK21513</strain>
    </source>
</reference>
<evidence type="ECO:0000313" key="6">
    <source>
        <dbReference type="EMBL" id="MQN76755.1"/>
    </source>
</evidence>
<keyword evidence="3" id="KW-0804">Transcription</keyword>
<name>A0A6A7UPC4_9BACT</name>
<dbReference type="SMART" id="SM00421">
    <property type="entry name" value="HTH_LUXR"/>
    <property type="match status" value="1"/>
</dbReference>
<dbReference type="Pfam" id="PF00196">
    <property type="entry name" value="GerE"/>
    <property type="match status" value="1"/>
</dbReference>